<name>A0A7D9CYM7_DEKBR</name>
<dbReference type="GO" id="GO:0005829">
    <property type="term" value="C:cytosol"/>
    <property type="evidence" value="ECO:0007669"/>
    <property type="project" value="TreeGrafter"/>
</dbReference>
<evidence type="ECO:0000256" key="7">
    <source>
        <dbReference type="ARBA" id="ARBA00022813"/>
    </source>
</evidence>
<evidence type="ECO:0000313" key="20">
    <source>
        <dbReference type="Proteomes" id="UP000478008"/>
    </source>
</evidence>
<dbReference type="Gene3D" id="3.60.90.10">
    <property type="entry name" value="S-adenosylmethionine decarboxylase"/>
    <property type="match status" value="1"/>
</dbReference>
<dbReference type="SUPFAM" id="SSF56276">
    <property type="entry name" value="S-adenosylmethionine decarboxylase"/>
    <property type="match status" value="1"/>
</dbReference>
<feature type="active site" description="Schiff-base intermediate with substrate; via pyruvic acid" evidence="14">
    <location>
        <position position="101"/>
    </location>
</feature>
<evidence type="ECO:0000256" key="4">
    <source>
        <dbReference type="ARBA" id="ARBA00012357"/>
    </source>
</evidence>
<comment type="similarity">
    <text evidence="3">Belongs to the eukaryotic AdoMetDC family.</text>
</comment>
<keyword evidence="8" id="KW-0745">Spermidine biosynthesis</keyword>
<keyword evidence="20" id="KW-1185">Reference proteome</keyword>
<dbReference type="UniPathway" id="UPA00331">
    <property type="reaction ID" value="UER00451"/>
</dbReference>
<feature type="binding site" evidence="15">
    <location>
        <position position="314"/>
    </location>
    <ligand>
        <name>substrate</name>
    </ligand>
</feature>
<evidence type="ECO:0000256" key="16">
    <source>
        <dbReference type="PIRSR" id="PIRSR001355-3"/>
    </source>
</evidence>
<evidence type="ECO:0000256" key="8">
    <source>
        <dbReference type="ARBA" id="ARBA00023066"/>
    </source>
</evidence>
<dbReference type="InterPro" id="IPR016067">
    <property type="entry name" value="S-AdoMet_deCO2ase_core"/>
</dbReference>
<keyword evidence="12" id="KW-0704">Schiff base</keyword>
<dbReference type="Pfam" id="PF01536">
    <property type="entry name" value="SAM_decarbox"/>
    <property type="match status" value="1"/>
</dbReference>
<keyword evidence="11" id="KW-0456">Lyase</keyword>
<feature type="chain" id="PRO_5042324116" description="S-adenosylmethionine decarboxylase beta chain" evidence="18">
    <location>
        <begin position="1"/>
        <end position="100"/>
    </location>
</feature>
<protein>
    <recommendedName>
        <fullName evidence="4">adenosylmethionine decarboxylase</fullName>
        <ecNumber evidence="4">4.1.1.50</ecNumber>
    </recommendedName>
</protein>
<evidence type="ECO:0000256" key="10">
    <source>
        <dbReference type="ARBA" id="ARBA00023145"/>
    </source>
</evidence>
<keyword evidence="7 17" id="KW-0068">Autocatalytic cleavage</keyword>
<feature type="binding site" evidence="15">
    <location>
        <position position="38"/>
    </location>
    <ligand>
        <name>substrate</name>
    </ligand>
</feature>
<feature type="active site" description="Proton acceptor; for processing activity" evidence="14">
    <location>
        <position position="310"/>
    </location>
</feature>
<feature type="binding site" evidence="15">
    <location>
        <position position="100"/>
    </location>
    <ligand>
        <name>substrate</name>
    </ligand>
</feature>
<evidence type="ECO:0000256" key="1">
    <source>
        <dbReference type="ARBA" id="ARBA00001928"/>
    </source>
</evidence>
<evidence type="ECO:0000256" key="18">
    <source>
        <dbReference type="PIRSR" id="PIRSR001355-5"/>
    </source>
</evidence>
<gene>
    <name evidence="19" type="primary">SPE2</name>
    <name evidence="19" type="ORF">DEBR0S4_08900G</name>
</gene>
<dbReference type="PIRSF" id="PIRSF001355">
    <property type="entry name" value="S-AdenosylMet_decarboxylase"/>
    <property type="match status" value="1"/>
</dbReference>
<evidence type="ECO:0000256" key="5">
    <source>
        <dbReference type="ARBA" id="ARBA00022691"/>
    </source>
</evidence>
<keyword evidence="13" id="KW-0670">Pyruvate</keyword>
<comment type="pathway">
    <text evidence="2">Amine and polyamine biosynthesis; S-adenosylmethioninamine biosynthesis; S-adenosylmethioninamine from S-adenosyl-L-methionine: step 1/1.</text>
</comment>
<accession>A0A7D9CYM7</accession>
<keyword evidence="5" id="KW-0949">S-adenosyl-L-methionine</keyword>
<dbReference type="GO" id="GO:0006597">
    <property type="term" value="P:spermine biosynthetic process"/>
    <property type="evidence" value="ECO:0007669"/>
    <property type="project" value="InterPro"/>
</dbReference>
<keyword evidence="6" id="KW-0210">Decarboxylase</keyword>
<keyword evidence="10" id="KW-0865">Zymogen</keyword>
<evidence type="ECO:0000256" key="17">
    <source>
        <dbReference type="PIRSR" id="PIRSR001355-4"/>
    </source>
</evidence>
<dbReference type="EMBL" id="CABFWN010000004">
    <property type="protein sequence ID" value="VUG19037.1"/>
    <property type="molecule type" value="Genomic_DNA"/>
</dbReference>
<evidence type="ECO:0000256" key="2">
    <source>
        <dbReference type="ARBA" id="ARBA00004911"/>
    </source>
</evidence>
<dbReference type="InterPro" id="IPR048283">
    <property type="entry name" value="AdoMetDC-like"/>
</dbReference>
<organism evidence="19 20">
    <name type="scientific">Dekkera bruxellensis</name>
    <name type="common">Brettanomyces custersii</name>
    <dbReference type="NCBI Taxonomy" id="5007"/>
    <lineage>
        <taxon>Eukaryota</taxon>
        <taxon>Fungi</taxon>
        <taxon>Dikarya</taxon>
        <taxon>Ascomycota</taxon>
        <taxon>Saccharomycotina</taxon>
        <taxon>Pichiomycetes</taxon>
        <taxon>Pichiales</taxon>
        <taxon>Pichiaceae</taxon>
        <taxon>Brettanomyces</taxon>
    </lineage>
</organism>
<dbReference type="InterPro" id="IPR018166">
    <property type="entry name" value="S-AdoMet_deCO2ase_CS"/>
</dbReference>
<evidence type="ECO:0000256" key="6">
    <source>
        <dbReference type="ARBA" id="ARBA00022793"/>
    </source>
</evidence>
<evidence type="ECO:0000313" key="19">
    <source>
        <dbReference type="EMBL" id="VUG19037.1"/>
    </source>
</evidence>
<feature type="active site" description="Proton acceptor; for processing activity" evidence="14">
    <location>
        <position position="296"/>
    </location>
</feature>
<evidence type="ECO:0000256" key="3">
    <source>
        <dbReference type="ARBA" id="ARBA00008466"/>
    </source>
</evidence>
<evidence type="ECO:0000256" key="14">
    <source>
        <dbReference type="PIRSR" id="PIRSR001355-1"/>
    </source>
</evidence>
<feature type="active site" description="Proton donor; for catalytic activity" evidence="14">
    <location>
        <position position="115"/>
    </location>
</feature>
<evidence type="ECO:0000256" key="9">
    <source>
        <dbReference type="ARBA" id="ARBA00023115"/>
    </source>
</evidence>
<reference evidence="19 20" key="1">
    <citation type="submission" date="2019-07" db="EMBL/GenBank/DDBJ databases">
        <authorList>
            <person name="Friedrich A."/>
            <person name="Schacherer J."/>
        </authorList>
    </citation>
    <scope>NUCLEOTIDE SEQUENCE [LARGE SCALE GENOMIC DNA]</scope>
</reference>
<proteinExistence type="inferred from homology"/>
<dbReference type="Proteomes" id="UP000478008">
    <property type="component" value="Unassembled WGS sequence"/>
</dbReference>
<feature type="modified residue" description="Pyruvic acid (Ser); by autocatalysis" evidence="16">
    <location>
        <position position="101"/>
    </location>
</feature>
<dbReference type="InterPro" id="IPR001985">
    <property type="entry name" value="S-AdoMet_decarboxylase_euk"/>
</dbReference>
<evidence type="ECO:0000256" key="15">
    <source>
        <dbReference type="PIRSR" id="PIRSR001355-2"/>
    </source>
</evidence>
<evidence type="ECO:0000256" key="11">
    <source>
        <dbReference type="ARBA" id="ARBA00023239"/>
    </source>
</evidence>
<evidence type="ECO:0000256" key="13">
    <source>
        <dbReference type="ARBA" id="ARBA00023317"/>
    </source>
</evidence>
<sequence>MTPTATNDEKYCCYRDSVLKGDFVNHELSENLDSTNAFEGPEKLLEIWFAPSGSCLPISWPKRGLRDIPLSGIEHMLSEVNCEIISRVSSQMMDAYLLSESSLFVFAHKLILKTCGRTTTLFSLEPLLKLVRKYCRYEHDLSEIYRVFYSRRTFMFPEKQHDIHKNWPNEIIFLNKYFNQKTSDSYIVGNLSLDHWHFYMNGNDRSLPMLKNGAQENEMPDETLEIMMTGLDPERTDLFEKVNYGAGKDNNEKCEDTGHSFGRQMMQNTGFENIMNLAEGQITKHDSFAFTPCGFSSNTILEDKYYYTIHITPEKGWSYASFETNYPKDDKATTLTKVIGSLQPKTFFFTFVQESGESSDVSINRRSFDSLKSLDLQGYRKDDCIVYDLRFGYQMLYCHFVKSKFN</sequence>
<feature type="site" description="Cleavage (non-hydrolytic); by autolysis" evidence="17">
    <location>
        <begin position="100"/>
        <end position="101"/>
    </location>
</feature>
<dbReference type="EC" id="4.1.1.50" evidence="4"/>
<feature type="chain" id="PRO_5042324115" description="S-adenosylmethionine decarboxylase alpha chain" evidence="18">
    <location>
        <begin position="101"/>
        <end position="406"/>
    </location>
</feature>
<feature type="binding site" evidence="15">
    <location>
        <position position="290"/>
    </location>
    <ligand>
        <name>substrate</name>
    </ligand>
</feature>
<dbReference type="PANTHER" id="PTHR11570:SF0">
    <property type="entry name" value="S-ADENOSYLMETHIONINE DECARBOXYLASE PROENZYME"/>
    <property type="match status" value="1"/>
</dbReference>
<evidence type="ECO:0000256" key="12">
    <source>
        <dbReference type="ARBA" id="ARBA00023270"/>
    </source>
</evidence>
<dbReference type="GO" id="GO:0008295">
    <property type="term" value="P:spermidine biosynthetic process"/>
    <property type="evidence" value="ECO:0007669"/>
    <property type="project" value="UniProtKB-KW"/>
</dbReference>
<comment type="cofactor">
    <cofactor evidence="1">
        <name>pyruvate</name>
        <dbReference type="ChEBI" id="CHEBI:15361"/>
    </cofactor>
</comment>
<dbReference type="PROSITE" id="PS01336">
    <property type="entry name" value="ADOMETDC"/>
    <property type="match status" value="1"/>
</dbReference>
<keyword evidence="9" id="KW-0620">Polyamine biosynthesis</keyword>
<dbReference type="PANTHER" id="PTHR11570">
    <property type="entry name" value="S-ADENOSYLMETHIONINE DECARBOXYLASE"/>
    <property type="match status" value="1"/>
</dbReference>
<dbReference type="GO" id="GO:0004014">
    <property type="term" value="F:adenosylmethionine decarboxylase activity"/>
    <property type="evidence" value="ECO:0007669"/>
    <property type="project" value="UniProtKB-EC"/>
</dbReference>
<dbReference type="NCBIfam" id="TIGR00535">
    <property type="entry name" value="SAM_DCase"/>
    <property type="match status" value="1"/>
</dbReference>
<dbReference type="AlphaFoldDB" id="A0A7D9CYM7"/>